<dbReference type="GO" id="GO:0016150">
    <property type="term" value="F:translation release factor activity, codon nonspecific"/>
    <property type="evidence" value="ECO:0007669"/>
    <property type="project" value="TreeGrafter"/>
</dbReference>
<evidence type="ECO:0000313" key="2">
    <source>
        <dbReference type="Proteomes" id="UP000031036"/>
    </source>
</evidence>
<dbReference type="PANTHER" id="PTHR11075">
    <property type="entry name" value="PEPTIDE CHAIN RELEASE FACTOR"/>
    <property type="match status" value="1"/>
</dbReference>
<dbReference type="OMA" id="QLNMADC"/>
<dbReference type="Proteomes" id="UP000031036">
    <property type="component" value="Unassembled WGS sequence"/>
</dbReference>
<dbReference type="STRING" id="6265.A0A0B2VDQ7"/>
<comment type="caution">
    <text evidence="1">The sequence shown here is derived from an EMBL/GenBank/DDBJ whole genome shotgun (WGS) entry which is preliminary data.</text>
</comment>
<sequence>MRLRIFSVLRTASRRAGSSSKTFFDGLIPFEHLEKSVTFEGDRGIPQVELRFKVSDADWLHPDVKRTLVDRYAHRINADGELIVNSRRTRSEQLNVADCIDKLRSTLFDCEHRPDHSSPVDDARVAAIHHAKRVLTDYKATG</sequence>
<dbReference type="GO" id="GO:0004045">
    <property type="term" value="F:peptidyl-tRNA hydrolase activity"/>
    <property type="evidence" value="ECO:0007669"/>
    <property type="project" value="TreeGrafter"/>
</dbReference>
<dbReference type="EMBL" id="JPKZ01001947">
    <property type="protein sequence ID" value="KHN79125.1"/>
    <property type="molecule type" value="Genomic_DNA"/>
</dbReference>
<gene>
    <name evidence="1" type="primary">ict1</name>
    <name evidence="1" type="ORF">Tcan_14476</name>
</gene>
<dbReference type="AlphaFoldDB" id="A0A0B2VDQ7"/>
<protein>
    <submittedName>
        <fullName evidence="1">Peptidyl-tRNA hydrolase ICT1, mitochondrial</fullName>
    </submittedName>
</protein>
<dbReference type="SUPFAM" id="SSF110916">
    <property type="entry name" value="Peptidyl-tRNA hydrolase domain-like"/>
    <property type="match status" value="1"/>
</dbReference>
<dbReference type="PANTHER" id="PTHR11075:SF54">
    <property type="entry name" value="LARGE RIBOSOMAL SUBUNIT PROTEIN ML62"/>
    <property type="match status" value="1"/>
</dbReference>
<name>A0A0B2VDQ7_TOXCA</name>
<reference evidence="1 2" key="1">
    <citation type="submission" date="2014-11" db="EMBL/GenBank/DDBJ databases">
        <title>Genetic blueprint of the zoonotic pathogen Toxocara canis.</title>
        <authorList>
            <person name="Zhu X.-Q."/>
            <person name="Korhonen P.K."/>
            <person name="Cai H."/>
            <person name="Young N.D."/>
            <person name="Nejsum P."/>
            <person name="von Samson-Himmelstjerna G."/>
            <person name="Boag P.R."/>
            <person name="Tan P."/>
            <person name="Li Q."/>
            <person name="Min J."/>
            <person name="Yang Y."/>
            <person name="Wang X."/>
            <person name="Fang X."/>
            <person name="Hall R.S."/>
            <person name="Hofmann A."/>
            <person name="Sternberg P.W."/>
            <person name="Jex A.R."/>
            <person name="Gasser R.B."/>
        </authorList>
    </citation>
    <scope>NUCLEOTIDE SEQUENCE [LARGE SCALE GENOMIC DNA]</scope>
    <source>
        <strain evidence="1">PN_DK_2014</strain>
    </source>
</reference>
<evidence type="ECO:0000313" key="1">
    <source>
        <dbReference type="EMBL" id="KHN79125.1"/>
    </source>
</evidence>
<dbReference type="Gene3D" id="3.30.160.20">
    <property type="match status" value="1"/>
</dbReference>
<organism evidence="1 2">
    <name type="scientific">Toxocara canis</name>
    <name type="common">Canine roundworm</name>
    <dbReference type="NCBI Taxonomy" id="6265"/>
    <lineage>
        <taxon>Eukaryota</taxon>
        <taxon>Metazoa</taxon>
        <taxon>Ecdysozoa</taxon>
        <taxon>Nematoda</taxon>
        <taxon>Chromadorea</taxon>
        <taxon>Rhabditida</taxon>
        <taxon>Spirurina</taxon>
        <taxon>Ascaridomorpha</taxon>
        <taxon>Ascaridoidea</taxon>
        <taxon>Toxocaridae</taxon>
        <taxon>Toxocara</taxon>
    </lineage>
</organism>
<dbReference type="OrthoDB" id="270639at2759"/>
<keyword evidence="2" id="KW-1185">Reference proteome</keyword>
<keyword evidence="1" id="KW-0378">Hydrolase</keyword>
<accession>A0A0B2VDQ7</accession>
<proteinExistence type="predicted"/>
<dbReference type="GO" id="GO:0070126">
    <property type="term" value="P:mitochondrial translational termination"/>
    <property type="evidence" value="ECO:0007669"/>
    <property type="project" value="TreeGrafter"/>
</dbReference>
<dbReference type="GO" id="GO:0005762">
    <property type="term" value="C:mitochondrial large ribosomal subunit"/>
    <property type="evidence" value="ECO:0007669"/>
    <property type="project" value="TreeGrafter"/>
</dbReference>
<dbReference type="InterPro" id="IPR052104">
    <property type="entry name" value="Mito_Release_Factor_mL62"/>
</dbReference>